<dbReference type="Pfam" id="PF02826">
    <property type="entry name" value="2-Hacid_dh_C"/>
    <property type="match status" value="1"/>
</dbReference>
<keyword evidence="3" id="KW-0520">NAD</keyword>
<dbReference type="InterPro" id="IPR029752">
    <property type="entry name" value="D-isomer_DH_CS1"/>
</dbReference>
<dbReference type="PROSITE" id="PS00670">
    <property type="entry name" value="D_2_HYDROXYACID_DH_2"/>
    <property type="match status" value="1"/>
</dbReference>
<dbReference type="Proteomes" id="UP000605099">
    <property type="component" value="Unassembled WGS sequence"/>
</dbReference>
<evidence type="ECO:0000256" key="4">
    <source>
        <dbReference type="RuleBase" id="RU003719"/>
    </source>
</evidence>
<dbReference type="PROSITE" id="PS00671">
    <property type="entry name" value="D_2_HYDROXYACID_DH_3"/>
    <property type="match status" value="1"/>
</dbReference>
<dbReference type="PANTHER" id="PTHR43026">
    <property type="entry name" value="2-HYDROXYACID DEHYDROGENASE HOMOLOG 1-RELATED"/>
    <property type="match status" value="1"/>
</dbReference>
<dbReference type="InterPro" id="IPR006140">
    <property type="entry name" value="D-isomer_DH_NAD-bd"/>
</dbReference>
<dbReference type="Gene3D" id="3.40.50.720">
    <property type="entry name" value="NAD(P)-binding Rossmann-like Domain"/>
    <property type="match status" value="2"/>
</dbReference>
<dbReference type="CDD" id="cd12187">
    <property type="entry name" value="LDH_like_1"/>
    <property type="match status" value="1"/>
</dbReference>
<evidence type="ECO:0000313" key="7">
    <source>
        <dbReference type="EMBL" id="GGN45795.1"/>
    </source>
</evidence>
<comment type="caution">
    <text evidence="7">The sequence shown here is derived from an EMBL/GenBank/DDBJ whole genome shotgun (WGS) entry which is preliminary data.</text>
</comment>
<evidence type="ECO:0000256" key="2">
    <source>
        <dbReference type="ARBA" id="ARBA00023002"/>
    </source>
</evidence>
<dbReference type="SUPFAM" id="SSF51735">
    <property type="entry name" value="NAD(P)-binding Rossmann-fold domains"/>
    <property type="match status" value="1"/>
</dbReference>
<feature type="domain" description="D-isomer specific 2-hydroxyacid dehydrogenase catalytic" evidence="5">
    <location>
        <begin position="22"/>
        <end position="331"/>
    </location>
</feature>
<reference evidence="8" key="1">
    <citation type="journal article" date="2019" name="Int. J. Syst. Evol. Microbiol.">
        <title>The Global Catalogue of Microorganisms (GCM) 10K type strain sequencing project: providing services to taxonomists for standard genome sequencing and annotation.</title>
        <authorList>
            <consortium name="The Broad Institute Genomics Platform"/>
            <consortium name="The Broad Institute Genome Sequencing Center for Infectious Disease"/>
            <person name="Wu L."/>
            <person name="Ma J."/>
        </authorList>
    </citation>
    <scope>NUCLEOTIDE SEQUENCE [LARGE SCALE GENOMIC DNA]</scope>
    <source>
        <strain evidence="8">CGMCC 1.6784</strain>
    </source>
</reference>
<dbReference type="InterPro" id="IPR036291">
    <property type="entry name" value="NAD(P)-bd_dom_sf"/>
</dbReference>
<feature type="domain" description="D-isomer specific 2-hydroxyacid dehydrogenase NAD-binding" evidence="6">
    <location>
        <begin position="106"/>
        <end position="302"/>
    </location>
</feature>
<dbReference type="PROSITE" id="PS00065">
    <property type="entry name" value="D_2_HYDROXYACID_DH_1"/>
    <property type="match status" value="1"/>
</dbReference>
<organism evidence="7 8">
    <name type="scientific">Novosphingobium indicum</name>
    <dbReference type="NCBI Taxonomy" id="462949"/>
    <lineage>
        <taxon>Bacteria</taxon>
        <taxon>Pseudomonadati</taxon>
        <taxon>Pseudomonadota</taxon>
        <taxon>Alphaproteobacteria</taxon>
        <taxon>Sphingomonadales</taxon>
        <taxon>Sphingomonadaceae</taxon>
        <taxon>Novosphingobium</taxon>
    </lineage>
</organism>
<keyword evidence="2 4" id="KW-0560">Oxidoreductase</keyword>
<dbReference type="RefSeq" id="WP_188818818.1">
    <property type="nucleotide sequence ID" value="NZ_BMLK01000005.1"/>
</dbReference>
<dbReference type="InterPro" id="IPR058205">
    <property type="entry name" value="D-LDH-like"/>
</dbReference>
<keyword evidence="8" id="KW-1185">Reference proteome</keyword>
<proteinExistence type="inferred from homology"/>
<evidence type="ECO:0000313" key="8">
    <source>
        <dbReference type="Proteomes" id="UP000605099"/>
    </source>
</evidence>
<dbReference type="PANTHER" id="PTHR43026:SF1">
    <property type="entry name" value="2-HYDROXYACID DEHYDROGENASE HOMOLOG 1-RELATED"/>
    <property type="match status" value="1"/>
</dbReference>
<dbReference type="InterPro" id="IPR029753">
    <property type="entry name" value="D-isomer_DH_CS"/>
</dbReference>
<dbReference type="SUPFAM" id="SSF52283">
    <property type="entry name" value="Formate/glycerate dehydrogenase catalytic domain-like"/>
    <property type="match status" value="1"/>
</dbReference>
<comment type="similarity">
    <text evidence="1 4">Belongs to the D-isomer specific 2-hydroxyacid dehydrogenase family.</text>
</comment>
<evidence type="ECO:0000259" key="5">
    <source>
        <dbReference type="Pfam" id="PF00389"/>
    </source>
</evidence>
<accession>A0ABQ2JHX2</accession>
<protein>
    <submittedName>
        <fullName evidence="7">Lactate dehydrogenase</fullName>
    </submittedName>
</protein>
<dbReference type="InterPro" id="IPR006139">
    <property type="entry name" value="D-isomer_2_OHA_DH_cat_dom"/>
</dbReference>
<sequence length="344" mass="37225">MKLIAFETEAWEAEACHALPPEIEFTCTEGALDETNVAAYHDAEIITVFVHSRLTIPVLAQMPHLRLIATRSTGYDHIDLNFCAKAGIAVANVPGYGDVTVAEHVFALLLGLARHLPAYSERVRHGDFDPADLRGFDLFGKTIGVIGTGRIGQCVIRIARGFGMSVVAYDISPRNEIAEALDFRYVDLPALLGEADIVSLHLPATSGTEGMIGDAEFELMKEGAVLINTARGNIIETEALVRAITSGRIRAAGLDVLPQEPLIRDEAEVFRGREIGADALKELLAHHVLASASNVLITPHVAYNTEDALRRLIDMTIENIRTFAAGNPINLVAMDSEQARAVSV</sequence>
<evidence type="ECO:0000256" key="3">
    <source>
        <dbReference type="ARBA" id="ARBA00023027"/>
    </source>
</evidence>
<dbReference type="EMBL" id="BMLK01000005">
    <property type="protein sequence ID" value="GGN45795.1"/>
    <property type="molecule type" value="Genomic_DNA"/>
</dbReference>
<dbReference type="Pfam" id="PF00389">
    <property type="entry name" value="2-Hacid_dh"/>
    <property type="match status" value="1"/>
</dbReference>
<evidence type="ECO:0000259" key="6">
    <source>
        <dbReference type="Pfam" id="PF02826"/>
    </source>
</evidence>
<gene>
    <name evidence="7" type="primary">ldhA</name>
    <name evidence="7" type="ORF">GCM10011349_12240</name>
</gene>
<evidence type="ECO:0000256" key="1">
    <source>
        <dbReference type="ARBA" id="ARBA00005854"/>
    </source>
</evidence>
<name>A0ABQ2JHX2_9SPHN</name>